<organism evidence="6 7">
    <name type="scientific">Hirschia baltica (strain ATCC 49814 / DSM 5838 / IFAM 1418)</name>
    <dbReference type="NCBI Taxonomy" id="582402"/>
    <lineage>
        <taxon>Bacteria</taxon>
        <taxon>Pseudomonadati</taxon>
        <taxon>Pseudomonadota</taxon>
        <taxon>Alphaproteobacteria</taxon>
        <taxon>Hyphomonadales</taxon>
        <taxon>Hyphomonadaceae</taxon>
        <taxon>Hirschia</taxon>
    </lineage>
</organism>
<keyword evidence="3" id="KW-0378">Hydrolase</keyword>
<dbReference type="GO" id="GO:0006508">
    <property type="term" value="P:proteolysis"/>
    <property type="evidence" value="ECO:0007669"/>
    <property type="project" value="UniProtKB-KW"/>
</dbReference>
<evidence type="ECO:0000259" key="5">
    <source>
        <dbReference type="PROSITE" id="PS51935"/>
    </source>
</evidence>
<dbReference type="EMBL" id="CP001678">
    <property type="protein sequence ID" value="ACT58549.1"/>
    <property type="molecule type" value="Genomic_DNA"/>
</dbReference>
<dbReference type="MEROPS" id="C40.001"/>
<accession>C6XQ32</accession>
<dbReference type="HOGENOM" id="CLU_016043_13_3_5"/>
<comment type="similarity">
    <text evidence="1">Belongs to the peptidase C40 family.</text>
</comment>
<name>C6XQ32_HIRBI</name>
<evidence type="ECO:0000313" key="7">
    <source>
        <dbReference type="Proteomes" id="UP000002745"/>
    </source>
</evidence>
<dbReference type="Pfam" id="PF18348">
    <property type="entry name" value="SH3_16"/>
    <property type="match status" value="1"/>
</dbReference>
<dbReference type="SUPFAM" id="SSF54001">
    <property type="entry name" value="Cysteine proteinases"/>
    <property type="match status" value="1"/>
</dbReference>
<evidence type="ECO:0000313" key="6">
    <source>
        <dbReference type="EMBL" id="ACT58549.1"/>
    </source>
</evidence>
<proteinExistence type="inferred from homology"/>
<reference evidence="7" key="1">
    <citation type="journal article" date="2011" name="J. Bacteriol.">
        <title>Genome sequences of eight morphologically diverse alphaproteobacteria.</title>
        <authorList>
            <consortium name="US DOE Joint Genome Institute"/>
            <person name="Brown P.J."/>
            <person name="Kysela D.T."/>
            <person name="Buechlein A."/>
            <person name="Hemmerich C."/>
            <person name="Brun Y.V."/>
        </authorList>
    </citation>
    <scope>NUCLEOTIDE SEQUENCE [LARGE SCALE GENOMIC DNA]</scope>
    <source>
        <strain evidence="7">ATCC 49814 / DSM 5838 / IFAM 1418</strain>
    </source>
</reference>
<dbReference type="AlphaFoldDB" id="C6XQ32"/>
<sequence length="292" mass="32376">MANIPLNPRLNPYKDGIAAAHLKGKVEADNFVEGAHFQINAPITGVYRDAADDAMLDTQALMGESFIVYDKIGDWSWGQLQDDKYVGWIQSRDLSDVHYGVTHKVGVLRTIVFSKPDLKTKPLYMLSLNSRVAVEEVQGLFSKIVNGGWVFSDHLFNIGETYDDFVSVAEMFQDAPYLWGGKDSFGLDCSGLVQTSMAAVGIGVPRDASMQETADILGQSIPFEDGIDHLQRGDLVFWPGHVGIMQNNEFMLHANAHHMMCASEPVVEAIERIGQKETAVRTIKRPSQLFQV</sequence>
<feature type="domain" description="NlpC/P60" evidence="5">
    <location>
        <begin position="159"/>
        <end position="284"/>
    </location>
</feature>
<evidence type="ECO:0000256" key="1">
    <source>
        <dbReference type="ARBA" id="ARBA00007074"/>
    </source>
</evidence>
<dbReference type="PROSITE" id="PS51935">
    <property type="entry name" value="NLPC_P60"/>
    <property type="match status" value="1"/>
</dbReference>
<evidence type="ECO:0000256" key="4">
    <source>
        <dbReference type="ARBA" id="ARBA00022807"/>
    </source>
</evidence>
<evidence type="ECO:0000256" key="3">
    <source>
        <dbReference type="ARBA" id="ARBA00022801"/>
    </source>
</evidence>
<dbReference type="InterPro" id="IPR000064">
    <property type="entry name" value="NLP_P60_dom"/>
</dbReference>
<dbReference type="SUPFAM" id="SSF82057">
    <property type="entry name" value="Prokaryotic SH3-related domain"/>
    <property type="match status" value="1"/>
</dbReference>
<dbReference type="PANTHER" id="PTHR47359">
    <property type="entry name" value="PEPTIDOGLYCAN DL-ENDOPEPTIDASE CWLO"/>
    <property type="match status" value="1"/>
</dbReference>
<keyword evidence="4" id="KW-0788">Thiol protease</keyword>
<dbReference type="InterPro" id="IPR051794">
    <property type="entry name" value="PG_Endopeptidase_C40"/>
</dbReference>
<keyword evidence="7" id="KW-1185">Reference proteome</keyword>
<keyword evidence="2" id="KW-0645">Protease</keyword>
<dbReference type="eggNOG" id="COG0791">
    <property type="taxonomic scope" value="Bacteria"/>
</dbReference>
<dbReference type="PANTHER" id="PTHR47359:SF3">
    <property type="entry name" value="NLP_P60 DOMAIN-CONTAINING PROTEIN-RELATED"/>
    <property type="match status" value="1"/>
</dbReference>
<dbReference type="Proteomes" id="UP000002745">
    <property type="component" value="Chromosome"/>
</dbReference>
<dbReference type="OrthoDB" id="9813368at2"/>
<dbReference type="GO" id="GO:0008234">
    <property type="term" value="F:cysteine-type peptidase activity"/>
    <property type="evidence" value="ECO:0007669"/>
    <property type="project" value="UniProtKB-KW"/>
</dbReference>
<dbReference type="STRING" id="582402.Hbal_0855"/>
<dbReference type="InterPro" id="IPR038765">
    <property type="entry name" value="Papain-like_cys_pep_sf"/>
</dbReference>
<gene>
    <name evidence="6" type="ordered locus">Hbal_0855</name>
</gene>
<protein>
    <submittedName>
        <fullName evidence="6">NLP/P60 protein</fullName>
    </submittedName>
</protein>
<dbReference type="KEGG" id="hba:Hbal_0855"/>
<dbReference type="Gene3D" id="3.90.1720.10">
    <property type="entry name" value="endopeptidase domain like (from Nostoc punctiforme)"/>
    <property type="match status" value="1"/>
</dbReference>
<dbReference type="InterPro" id="IPR041382">
    <property type="entry name" value="SH3_16"/>
</dbReference>
<evidence type="ECO:0000256" key="2">
    <source>
        <dbReference type="ARBA" id="ARBA00022670"/>
    </source>
</evidence>
<dbReference type="Pfam" id="PF00877">
    <property type="entry name" value="NLPC_P60"/>
    <property type="match status" value="1"/>
</dbReference>